<dbReference type="Gene3D" id="1.10.1740.10">
    <property type="match status" value="1"/>
</dbReference>
<dbReference type="AlphaFoldDB" id="A0A3S2VL88"/>
<dbReference type="EMBL" id="SACK01000007">
    <property type="protein sequence ID" value="RVT99845.1"/>
    <property type="molecule type" value="Genomic_DNA"/>
</dbReference>
<dbReference type="Proteomes" id="UP000282759">
    <property type="component" value="Unassembled WGS sequence"/>
</dbReference>
<evidence type="ECO:0000313" key="3">
    <source>
        <dbReference type="Proteomes" id="UP000282759"/>
    </source>
</evidence>
<protein>
    <submittedName>
        <fullName evidence="2">Sigma-70 family RNA polymerase sigma factor</fullName>
    </submittedName>
</protein>
<dbReference type="Pfam" id="PF04545">
    <property type="entry name" value="Sigma70_r4"/>
    <property type="match status" value="1"/>
</dbReference>
<dbReference type="RefSeq" id="WP_127706556.1">
    <property type="nucleotide sequence ID" value="NZ_SACK01000007.1"/>
</dbReference>
<dbReference type="OrthoDB" id="796306at2"/>
<dbReference type="GO" id="GO:0003700">
    <property type="term" value="F:DNA-binding transcription factor activity"/>
    <property type="evidence" value="ECO:0007669"/>
    <property type="project" value="InterPro"/>
</dbReference>
<feature type="domain" description="RNA polymerase sigma-70 region 4" evidence="1">
    <location>
        <begin position="106"/>
        <end position="153"/>
    </location>
</feature>
<dbReference type="SUPFAM" id="SSF88659">
    <property type="entry name" value="Sigma3 and sigma4 domains of RNA polymerase sigma factors"/>
    <property type="match status" value="1"/>
</dbReference>
<sequence length="163" mass="18348">MDTRLQYLSADTPQHRVKAIQALYERYAGMLFGYILDVVKDEKLAEQYLAETFSSIPLQENEFFTSDGNEYCKLQNLARTALSSFYNSNKNDSTENGSPKRPNSFLKLMTATQRQVFCGLYYCGKTTSGLAAELNITSTEVRKLLKEAFTIVRNNSGNATGVH</sequence>
<keyword evidence="3" id="KW-1185">Reference proteome</keyword>
<organism evidence="2 3">
    <name type="scientific">Mucilaginibacter limnophilus</name>
    <dbReference type="NCBI Taxonomy" id="1932778"/>
    <lineage>
        <taxon>Bacteria</taxon>
        <taxon>Pseudomonadati</taxon>
        <taxon>Bacteroidota</taxon>
        <taxon>Sphingobacteriia</taxon>
        <taxon>Sphingobacteriales</taxon>
        <taxon>Sphingobacteriaceae</taxon>
        <taxon>Mucilaginibacter</taxon>
    </lineage>
</organism>
<evidence type="ECO:0000313" key="2">
    <source>
        <dbReference type="EMBL" id="RVT99845.1"/>
    </source>
</evidence>
<reference evidence="2 3" key="1">
    <citation type="submission" date="2019-01" db="EMBL/GenBank/DDBJ databases">
        <authorList>
            <person name="Chen W.-M."/>
        </authorList>
    </citation>
    <scope>NUCLEOTIDE SEQUENCE [LARGE SCALE GENOMIC DNA]</scope>
    <source>
        <strain evidence="2 3">YBJ-36</strain>
    </source>
</reference>
<evidence type="ECO:0000259" key="1">
    <source>
        <dbReference type="Pfam" id="PF04545"/>
    </source>
</evidence>
<name>A0A3S2VL88_9SPHI</name>
<dbReference type="InterPro" id="IPR013324">
    <property type="entry name" value="RNA_pol_sigma_r3/r4-like"/>
</dbReference>
<accession>A0A3S2VL88</accession>
<gene>
    <name evidence="2" type="ORF">EOD41_15505</name>
</gene>
<proteinExistence type="predicted"/>
<dbReference type="InterPro" id="IPR007630">
    <property type="entry name" value="RNA_pol_sigma70_r4"/>
</dbReference>
<dbReference type="GO" id="GO:0006352">
    <property type="term" value="P:DNA-templated transcription initiation"/>
    <property type="evidence" value="ECO:0007669"/>
    <property type="project" value="InterPro"/>
</dbReference>
<comment type="caution">
    <text evidence="2">The sequence shown here is derived from an EMBL/GenBank/DDBJ whole genome shotgun (WGS) entry which is preliminary data.</text>
</comment>